<proteinExistence type="inferred from homology"/>
<dbReference type="InterPro" id="IPR036259">
    <property type="entry name" value="MFS_trans_sf"/>
</dbReference>
<keyword evidence="2" id="KW-0812">Transmembrane</keyword>
<dbReference type="RefSeq" id="XP_008861048.1">
    <property type="nucleotide sequence ID" value="XM_008862826.1"/>
</dbReference>
<evidence type="ECO:0008006" key="4">
    <source>
        <dbReference type="Google" id="ProtNLM"/>
    </source>
</evidence>
<dbReference type="OrthoDB" id="196103at2759"/>
<dbReference type="AlphaFoldDB" id="A0A024UUN7"/>
<dbReference type="EMBL" id="KI913952">
    <property type="protein sequence ID" value="ETW09637.1"/>
    <property type="molecule type" value="Genomic_DNA"/>
</dbReference>
<dbReference type="InterPro" id="IPR051951">
    <property type="entry name" value="UNC-93_regulatory"/>
</dbReference>
<reference evidence="3" key="1">
    <citation type="submission" date="2013-12" db="EMBL/GenBank/DDBJ databases">
        <title>The Genome Sequence of Aphanomyces invadans NJM9701.</title>
        <authorList>
            <consortium name="The Broad Institute Genomics Platform"/>
            <person name="Russ C."/>
            <person name="Tyler B."/>
            <person name="van West P."/>
            <person name="Dieguez-Uribeondo J."/>
            <person name="Young S.K."/>
            <person name="Zeng Q."/>
            <person name="Gargeya S."/>
            <person name="Fitzgerald M."/>
            <person name="Abouelleil A."/>
            <person name="Alvarado L."/>
            <person name="Chapman S.B."/>
            <person name="Gainer-Dewar J."/>
            <person name="Goldberg J."/>
            <person name="Griggs A."/>
            <person name="Gujja S."/>
            <person name="Hansen M."/>
            <person name="Howarth C."/>
            <person name="Imamovic A."/>
            <person name="Ireland A."/>
            <person name="Larimer J."/>
            <person name="McCowan C."/>
            <person name="Murphy C."/>
            <person name="Pearson M."/>
            <person name="Poon T.W."/>
            <person name="Priest M."/>
            <person name="Roberts A."/>
            <person name="Saif S."/>
            <person name="Shea T."/>
            <person name="Sykes S."/>
            <person name="Wortman J."/>
            <person name="Nusbaum C."/>
            <person name="Birren B."/>
        </authorList>
    </citation>
    <scope>NUCLEOTIDE SEQUENCE [LARGE SCALE GENOMIC DNA]</scope>
    <source>
        <strain evidence="3">NJM9701</strain>
    </source>
</reference>
<dbReference type="GO" id="GO:0022857">
    <property type="term" value="F:transmembrane transporter activity"/>
    <property type="evidence" value="ECO:0007669"/>
    <property type="project" value="InterPro"/>
</dbReference>
<feature type="transmembrane region" description="Helical" evidence="2">
    <location>
        <begin position="149"/>
        <end position="166"/>
    </location>
</feature>
<feature type="transmembrane region" description="Helical" evidence="2">
    <location>
        <begin position="178"/>
        <end position="198"/>
    </location>
</feature>
<feature type="transmembrane region" description="Helical" evidence="2">
    <location>
        <begin position="218"/>
        <end position="243"/>
    </location>
</feature>
<feature type="transmembrane region" description="Helical" evidence="2">
    <location>
        <begin position="121"/>
        <end position="143"/>
    </location>
</feature>
<organism evidence="3">
    <name type="scientific">Aphanomyces invadans</name>
    <dbReference type="NCBI Taxonomy" id="157072"/>
    <lineage>
        <taxon>Eukaryota</taxon>
        <taxon>Sar</taxon>
        <taxon>Stramenopiles</taxon>
        <taxon>Oomycota</taxon>
        <taxon>Saprolegniomycetes</taxon>
        <taxon>Saprolegniales</taxon>
        <taxon>Verrucalvaceae</taxon>
        <taxon>Aphanomyces</taxon>
    </lineage>
</organism>
<dbReference type="Gene3D" id="1.20.1250.20">
    <property type="entry name" value="MFS general substrate transporter like domains"/>
    <property type="match status" value="1"/>
</dbReference>
<dbReference type="VEuPathDB" id="FungiDB:H310_00167"/>
<dbReference type="STRING" id="157072.A0A024UUN7"/>
<evidence type="ECO:0000256" key="2">
    <source>
        <dbReference type="SAM" id="Phobius"/>
    </source>
</evidence>
<dbReference type="Pfam" id="PF07690">
    <property type="entry name" value="MFS_1"/>
    <property type="match status" value="1"/>
</dbReference>
<protein>
    <recommendedName>
        <fullName evidence="4">Major facilitator superfamily (MFS) profile domain-containing protein</fullName>
    </recommendedName>
</protein>
<dbReference type="GeneID" id="20077217"/>
<evidence type="ECO:0000313" key="3">
    <source>
        <dbReference type="EMBL" id="ETW09637.1"/>
    </source>
</evidence>
<evidence type="ECO:0000256" key="1">
    <source>
        <dbReference type="ARBA" id="ARBA00009172"/>
    </source>
</evidence>
<name>A0A024UUN7_9STRA</name>
<keyword evidence="2" id="KW-1133">Transmembrane helix</keyword>
<dbReference type="SUPFAM" id="SSF103473">
    <property type="entry name" value="MFS general substrate transporter"/>
    <property type="match status" value="1"/>
</dbReference>
<dbReference type="PANTHER" id="PTHR19444">
    <property type="entry name" value="UNC-93 RELATED"/>
    <property type="match status" value="1"/>
</dbReference>
<accession>A0A024UUN7</accession>
<gene>
    <name evidence="3" type="ORF">H310_00167</name>
</gene>
<feature type="transmembrane region" description="Helical" evidence="2">
    <location>
        <begin position="29"/>
        <end position="55"/>
    </location>
</feature>
<comment type="similarity">
    <text evidence="1">Belongs to the unc-93 family.</text>
</comment>
<dbReference type="PANTHER" id="PTHR19444:SF13">
    <property type="entry name" value="PROTEIN UNC-93 HOMOLOG A"/>
    <property type="match status" value="1"/>
</dbReference>
<keyword evidence="2" id="KW-0472">Membrane</keyword>
<sequence>MGHFNGIFFAIYKSSRVTGNIISSLVLDYFAWTSTTMISIFTCIGLCGTILLCMLPTIASPTQDDDCEPSTRMLTALKVLALDKRMMALAPVFFLNGLQQGYATSEFTSNFVRLSLGSTSIGYVTAVFGVVNVAGSYAIGKLADRFDPVIGHAVGYGVLIVSYGLSYGFDVVQCDKQWALVVVLAVLLSIGDACSTTLTKGLPRWNVQSMTAKVLGQALNSVKAFSVFTIYQSGTVSASFFLLKYMR</sequence>
<dbReference type="InterPro" id="IPR011701">
    <property type="entry name" value="MFS"/>
</dbReference>